<sequence>MEKSQLDLAAEAVYKKLDEVGGDPTKLPPVLQPVAILYTVQAMIDNGGFRYIFENDFPHTPPYSVFSNAYREIGAQEAANKLDRAVALFPFDHPEMNEEKRNEFMSTLDETSELFTLGDEVCGDESVWQRMEEYVAKHSDVFLQLNN</sequence>
<dbReference type="Pfam" id="PF14300">
    <property type="entry name" value="DMP19"/>
    <property type="match status" value="1"/>
</dbReference>
<dbReference type="AlphaFoldDB" id="G8NTU6"/>
<reference evidence="2 3" key="1">
    <citation type="submission" date="2011-11" db="EMBL/GenBank/DDBJ databases">
        <title>Complete sequence of Granulicella mallensis MP5ACTX8.</title>
        <authorList>
            <consortium name="US DOE Joint Genome Institute"/>
            <person name="Lucas S."/>
            <person name="Copeland A."/>
            <person name="Lapidus A."/>
            <person name="Cheng J.-F."/>
            <person name="Goodwin L."/>
            <person name="Pitluck S."/>
            <person name="Peters L."/>
            <person name="Lu M."/>
            <person name="Detter J.C."/>
            <person name="Han C."/>
            <person name="Tapia R."/>
            <person name="Land M."/>
            <person name="Hauser L."/>
            <person name="Kyrpides N."/>
            <person name="Ivanova N."/>
            <person name="Mikhailova N."/>
            <person name="Pagani I."/>
            <person name="Rawat S."/>
            <person name="Mannisto M."/>
            <person name="Haggblom M."/>
            <person name="Woyke T."/>
        </authorList>
    </citation>
    <scope>NUCLEOTIDE SEQUENCE [LARGE SCALE GENOMIC DNA]</scope>
    <source>
        <strain evidence="3">ATCC BAA-1857 / DSM 23137 / MP5ACTX8</strain>
    </source>
</reference>
<accession>G8NTU6</accession>
<evidence type="ECO:0000313" key="2">
    <source>
        <dbReference type="EMBL" id="AEU36420.1"/>
    </source>
</evidence>
<evidence type="ECO:0000313" key="3">
    <source>
        <dbReference type="Proteomes" id="UP000007113"/>
    </source>
</evidence>
<evidence type="ECO:0000259" key="1">
    <source>
        <dbReference type="Pfam" id="PF14300"/>
    </source>
</evidence>
<dbReference type="EMBL" id="CP003130">
    <property type="protein sequence ID" value="AEU36420.1"/>
    <property type="molecule type" value="Genomic_DNA"/>
</dbReference>
<dbReference type="OrthoDB" id="9255678at2"/>
<protein>
    <recommendedName>
        <fullName evidence="1">DNA mimic protein DMP19 C-terminal domain-containing protein</fullName>
    </recommendedName>
</protein>
<dbReference type="Gene3D" id="1.20.1420.60">
    <property type="match status" value="1"/>
</dbReference>
<dbReference type="eggNOG" id="ENOG5034A7V">
    <property type="taxonomic scope" value="Bacteria"/>
</dbReference>
<dbReference type="STRING" id="682795.AciX8_2091"/>
<keyword evidence="3" id="KW-1185">Reference proteome</keyword>
<proteinExistence type="predicted"/>
<dbReference type="InterPro" id="IPR025402">
    <property type="entry name" value="DMP19_C"/>
</dbReference>
<dbReference type="Proteomes" id="UP000007113">
    <property type="component" value="Chromosome"/>
</dbReference>
<dbReference type="RefSeq" id="WP_014265298.1">
    <property type="nucleotide sequence ID" value="NC_016631.1"/>
</dbReference>
<feature type="domain" description="DNA mimic protein DMP19 C-terminal" evidence="1">
    <location>
        <begin position="26"/>
        <end position="138"/>
    </location>
</feature>
<dbReference type="KEGG" id="gma:AciX8_2091"/>
<name>G8NTU6_GRAMM</name>
<dbReference type="HOGENOM" id="CLU_1765454_0_0_0"/>
<gene>
    <name evidence="2" type="ordered locus">AciX8_2091</name>
</gene>
<organism evidence="2 3">
    <name type="scientific">Granulicella mallensis (strain ATCC BAA-1857 / DSM 23137 / MP5ACTX8)</name>
    <dbReference type="NCBI Taxonomy" id="682795"/>
    <lineage>
        <taxon>Bacteria</taxon>
        <taxon>Pseudomonadati</taxon>
        <taxon>Acidobacteriota</taxon>
        <taxon>Terriglobia</taxon>
        <taxon>Terriglobales</taxon>
        <taxon>Acidobacteriaceae</taxon>
        <taxon>Granulicella</taxon>
    </lineage>
</organism>